<dbReference type="GeneID" id="41717861"/>
<dbReference type="NCBIfam" id="NF002233">
    <property type="entry name" value="PRK01146.1-1"/>
    <property type="match status" value="1"/>
</dbReference>
<dbReference type="OrthoDB" id="24205at2157"/>
<dbReference type="HAMAP" id="MF_00261">
    <property type="entry name" value="RNApol_arch_Rpo11"/>
    <property type="match status" value="1"/>
</dbReference>
<evidence type="ECO:0000259" key="7">
    <source>
        <dbReference type="Pfam" id="PF13656"/>
    </source>
</evidence>
<keyword evidence="3 6" id="KW-0548">Nucleotidyltransferase</keyword>
<dbReference type="GO" id="GO:0000428">
    <property type="term" value="C:DNA-directed RNA polymerase complex"/>
    <property type="evidence" value="ECO:0007669"/>
    <property type="project" value="UniProtKB-KW"/>
</dbReference>
<dbReference type="EMBL" id="AP018930">
    <property type="protein sequence ID" value="BBG26994.1"/>
    <property type="molecule type" value="Genomic_DNA"/>
</dbReference>
<accession>A0A510E3B1</accession>
<comment type="subunit">
    <text evidence="6">Part of the RNA polymerase complex.</text>
</comment>
<evidence type="ECO:0000256" key="2">
    <source>
        <dbReference type="ARBA" id="ARBA00022679"/>
    </source>
</evidence>
<dbReference type="Proteomes" id="UP000322983">
    <property type="component" value="Chromosome"/>
</dbReference>
<dbReference type="Proteomes" id="UP000325030">
    <property type="component" value="Chromosome"/>
</dbReference>
<evidence type="ECO:0000256" key="1">
    <source>
        <dbReference type="ARBA" id="ARBA00022478"/>
    </source>
</evidence>
<comment type="similarity">
    <text evidence="5 6">Belongs to the archaeal Rpo11/eukaryotic RPB11/RPC19 RNA polymerase subunit family.</text>
</comment>
<keyword evidence="2 6" id="KW-0808">Transferase</keyword>
<dbReference type="EMBL" id="AP018929">
    <property type="protein sequence ID" value="BBG24237.1"/>
    <property type="molecule type" value="Genomic_DNA"/>
</dbReference>
<organism evidence="8 10">
    <name type="scientific">Sulfuracidifex tepidarius</name>
    <dbReference type="NCBI Taxonomy" id="1294262"/>
    <lineage>
        <taxon>Archaea</taxon>
        <taxon>Thermoproteota</taxon>
        <taxon>Thermoprotei</taxon>
        <taxon>Sulfolobales</taxon>
        <taxon>Sulfolobaceae</taxon>
        <taxon>Sulfuracidifex</taxon>
    </lineage>
</organism>
<dbReference type="SUPFAM" id="SSF55257">
    <property type="entry name" value="RBP11-like subunits of RNA polymerase"/>
    <property type="match status" value="1"/>
</dbReference>
<dbReference type="GO" id="GO:0046983">
    <property type="term" value="F:protein dimerization activity"/>
    <property type="evidence" value="ECO:0007669"/>
    <property type="project" value="InterPro"/>
</dbReference>
<comment type="catalytic activity">
    <reaction evidence="6">
        <text>RNA(n) + a ribonucleoside 5'-triphosphate = RNA(n+1) + diphosphate</text>
        <dbReference type="Rhea" id="RHEA:21248"/>
        <dbReference type="Rhea" id="RHEA-COMP:14527"/>
        <dbReference type="Rhea" id="RHEA-COMP:17342"/>
        <dbReference type="ChEBI" id="CHEBI:33019"/>
        <dbReference type="ChEBI" id="CHEBI:61557"/>
        <dbReference type="ChEBI" id="CHEBI:140395"/>
        <dbReference type="EC" id="2.7.7.6"/>
    </reaction>
</comment>
<keyword evidence="10" id="KW-1185">Reference proteome</keyword>
<protein>
    <recommendedName>
        <fullName evidence="6">DNA-directed RNA polymerase subunit Rpo11</fullName>
        <ecNumber evidence="6">2.7.7.6</ecNumber>
    </recommendedName>
    <alternativeName>
        <fullName evidence="6">DNA-directed RNA polymerase subunit L</fullName>
    </alternativeName>
</protein>
<gene>
    <name evidence="6" type="primary">rpo11</name>
    <name evidence="6" type="synonym">rpoL</name>
    <name evidence="8" type="ORF">IC006_1546</name>
    <name evidence="9" type="ORF">IC007_1523</name>
</gene>
<dbReference type="Pfam" id="PF13656">
    <property type="entry name" value="RNA_pol_L_2"/>
    <property type="match status" value="1"/>
</dbReference>
<dbReference type="InterPro" id="IPR036603">
    <property type="entry name" value="RBP11-like"/>
</dbReference>
<name>A0A510DVM6_9CREN</name>
<dbReference type="PANTHER" id="PTHR13946">
    <property type="entry name" value="DNA-DIRECTED RNA POLYMERASE I,II,III"/>
    <property type="match status" value="1"/>
</dbReference>
<evidence type="ECO:0000313" key="9">
    <source>
        <dbReference type="EMBL" id="BBG26994.1"/>
    </source>
</evidence>
<dbReference type="KEGG" id="step:IC006_1546"/>
<dbReference type="GO" id="GO:0006351">
    <property type="term" value="P:DNA-templated transcription"/>
    <property type="evidence" value="ECO:0007669"/>
    <property type="project" value="UniProtKB-UniRule"/>
</dbReference>
<evidence type="ECO:0000313" key="10">
    <source>
        <dbReference type="Proteomes" id="UP000322983"/>
    </source>
</evidence>
<dbReference type="RefSeq" id="WP_054845088.1">
    <property type="nucleotide sequence ID" value="NZ_AP018929.1"/>
</dbReference>
<dbReference type="STRING" id="1294262.GCA_001316085_00495"/>
<proteinExistence type="inferred from homology"/>
<keyword evidence="1 6" id="KW-0240">DNA-directed RNA polymerase</keyword>
<dbReference type="PANTHER" id="PTHR13946:SF28">
    <property type="entry name" value="DNA-DIRECTED RNA POLYMERASES I AND III SUBUNIT RPAC2"/>
    <property type="match status" value="1"/>
</dbReference>
<dbReference type="GO" id="GO:0003899">
    <property type="term" value="F:DNA-directed RNA polymerase activity"/>
    <property type="evidence" value="ECO:0007669"/>
    <property type="project" value="UniProtKB-UniRule"/>
</dbReference>
<dbReference type="EC" id="2.7.7.6" evidence="6"/>
<comment type="subcellular location">
    <subcellularLocation>
        <location evidence="6">Cytoplasm</location>
    </subcellularLocation>
</comment>
<dbReference type="InterPro" id="IPR009025">
    <property type="entry name" value="RBP11-like_dimer"/>
</dbReference>
<dbReference type="AlphaFoldDB" id="A0A510DVM6"/>
<comment type="function">
    <text evidence="6">DNA-dependent RNA polymerase (RNAP) catalyzes the transcription of DNA into RNA using the four ribonucleoside triphosphates as substrates.</text>
</comment>
<dbReference type="GO" id="GO:0005737">
    <property type="term" value="C:cytoplasm"/>
    <property type="evidence" value="ECO:0007669"/>
    <property type="project" value="UniProtKB-SubCell"/>
</dbReference>
<dbReference type="GO" id="GO:0003677">
    <property type="term" value="F:DNA binding"/>
    <property type="evidence" value="ECO:0007669"/>
    <property type="project" value="InterPro"/>
</dbReference>
<evidence type="ECO:0000256" key="5">
    <source>
        <dbReference type="ARBA" id="ARBA00025751"/>
    </source>
</evidence>
<keyword evidence="6" id="KW-0963">Cytoplasm</keyword>
<accession>A0A510DVM6</accession>
<feature type="domain" description="DNA-directed RNA polymerase RBP11-like dimerisation" evidence="7">
    <location>
        <begin position="13"/>
        <end position="81"/>
    </location>
</feature>
<keyword evidence="4 6" id="KW-0804">Transcription</keyword>
<sequence>MDVRLLKKNDNYMELEIQGEEHTLGNLIAGMLQRVKGVTFASYYKPHPLVDKIIIKIMTDGSLTPIEALKEAIKIGKEYSEQYLKEIKSLS</sequence>
<dbReference type="InterPro" id="IPR022905">
    <property type="entry name" value="Rpo11-like"/>
</dbReference>
<dbReference type="Gene3D" id="3.30.1360.10">
    <property type="entry name" value="RNA polymerase, RBP11-like subunit"/>
    <property type="match status" value="1"/>
</dbReference>
<evidence type="ECO:0000256" key="6">
    <source>
        <dbReference type="HAMAP-Rule" id="MF_00261"/>
    </source>
</evidence>
<dbReference type="InterPro" id="IPR008193">
    <property type="entry name" value="RNA_pol_Rpb11_13-16kDa_CS"/>
</dbReference>
<evidence type="ECO:0000313" key="11">
    <source>
        <dbReference type="Proteomes" id="UP000325030"/>
    </source>
</evidence>
<dbReference type="PROSITE" id="PS01154">
    <property type="entry name" value="RNA_POL_L_13KD"/>
    <property type="match status" value="1"/>
</dbReference>
<evidence type="ECO:0000256" key="3">
    <source>
        <dbReference type="ARBA" id="ARBA00022695"/>
    </source>
</evidence>
<reference evidence="8 10" key="2">
    <citation type="journal article" date="2020" name="Int. J. Syst. Evol. Microbiol.">
        <title>Sulfuracidifex tepidarius gen. nov., sp. nov. and transfer of Sulfolobus metallicus Huber and Stetter 1992 to the genus Sulfuracidifex as Sulfuracidifex metallicus comb. nov.</title>
        <authorList>
            <person name="Itoh T."/>
            <person name="Miura T."/>
            <person name="Sakai H.D."/>
            <person name="Kato S."/>
            <person name="Ohkuma M."/>
            <person name="Takashina T."/>
        </authorList>
    </citation>
    <scope>NUCLEOTIDE SEQUENCE [LARGE SCALE GENOMIC DNA]</scope>
    <source>
        <strain evidence="8 10">IC-006</strain>
        <strain evidence="9">IC-007</strain>
    </source>
</reference>
<evidence type="ECO:0000256" key="4">
    <source>
        <dbReference type="ARBA" id="ARBA00023163"/>
    </source>
</evidence>
<evidence type="ECO:0000313" key="8">
    <source>
        <dbReference type="EMBL" id="BBG24237.1"/>
    </source>
</evidence>
<dbReference type="CDD" id="cd06927">
    <property type="entry name" value="RNAP_L"/>
    <property type="match status" value="1"/>
</dbReference>
<reference evidence="11" key="1">
    <citation type="submission" date="2018-09" db="EMBL/GenBank/DDBJ databases">
        <title>Complete Genome Sequencing of Sulfolobus sp. JCM 16834.</title>
        <authorList>
            <person name="Kato S."/>
            <person name="Itoh T."/>
            <person name="Ohkuma M."/>
        </authorList>
    </citation>
    <scope>NUCLEOTIDE SEQUENCE [LARGE SCALE GENOMIC DNA]</scope>
    <source>
        <strain evidence="11">IC-007</strain>
    </source>
</reference>